<dbReference type="PANTHER" id="PTHR28251:SF1">
    <property type="entry name" value="V-TYPE ATPASE ASSEMBLY FACTOR PKR1"/>
    <property type="match status" value="1"/>
</dbReference>
<feature type="region of interest" description="Disordered" evidence="1">
    <location>
        <begin position="78"/>
        <end position="112"/>
    </location>
</feature>
<feature type="transmembrane region" description="Helical" evidence="2">
    <location>
        <begin position="20"/>
        <end position="42"/>
    </location>
</feature>
<reference evidence="3" key="1">
    <citation type="journal article" date="2023" name="PhytoFront">
        <title>Draft Genome Resources of Seven Strains of Tilletia horrida, Causal Agent of Kernel Smut of Rice.</title>
        <authorList>
            <person name="Khanal S."/>
            <person name="Antony Babu S."/>
            <person name="Zhou X.G."/>
        </authorList>
    </citation>
    <scope>NUCLEOTIDE SEQUENCE</scope>
    <source>
        <strain evidence="3">TX6</strain>
    </source>
</reference>
<proteinExistence type="predicted"/>
<protein>
    <recommendedName>
        <fullName evidence="5">V-type ATPase assembly factor PKR1</fullName>
    </recommendedName>
</protein>
<keyword evidence="2" id="KW-0812">Transmembrane</keyword>
<organism evidence="3 4">
    <name type="scientific">Tilletia horrida</name>
    <dbReference type="NCBI Taxonomy" id="155126"/>
    <lineage>
        <taxon>Eukaryota</taxon>
        <taxon>Fungi</taxon>
        <taxon>Dikarya</taxon>
        <taxon>Basidiomycota</taxon>
        <taxon>Ustilaginomycotina</taxon>
        <taxon>Exobasidiomycetes</taxon>
        <taxon>Tilletiales</taxon>
        <taxon>Tilletiaceae</taxon>
        <taxon>Tilletia</taxon>
    </lineage>
</organism>
<dbReference type="Pfam" id="PF08636">
    <property type="entry name" value="Pkr1"/>
    <property type="match status" value="1"/>
</dbReference>
<feature type="transmembrane region" description="Helical" evidence="2">
    <location>
        <begin position="49"/>
        <end position="67"/>
    </location>
</feature>
<name>A0AAN6H0J7_9BASI</name>
<evidence type="ECO:0000256" key="1">
    <source>
        <dbReference type="SAM" id="MobiDB-lite"/>
    </source>
</evidence>
<accession>A0AAN6H0J7</accession>
<feature type="compositionally biased region" description="Low complexity" evidence="1">
    <location>
        <begin position="84"/>
        <end position="103"/>
    </location>
</feature>
<sequence>MPSFIDSVFESILQPGANAPTVHLMNISFYALFLCLAGLAFMTSGNIHVVFLLVISVGLWASINWFVSELAKLPPEAQQIQQMPDADASSASTDPAAGPSSSSLSDEPKKDR</sequence>
<dbReference type="PANTHER" id="PTHR28251">
    <property type="entry name" value="V-TYPE ATPASE ASSEMBLY FACTOR PKR1"/>
    <property type="match status" value="1"/>
</dbReference>
<dbReference type="AlphaFoldDB" id="A0AAN6H0J7"/>
<dbReference type="InterPro" id="IPR013945">
    <property type="entry name" value="Pkr1"/>
</dbReference>
<keyword evidence="2" id="KW-0472">Membrane</keyword>
<comment type="caution">
    <text evidence="3">The sequence shown here is derived from an EMBL/GenBank/DDBJ whole genome shotgun (WGS) entry which is preliminary data.</text>
</comment>
<evidence type="ECO:0000313" key="3">
    <source>
        <dbReference type="EMBL" id="KAK0557298.1"/>
    </source>
</evidence>
<gene>
    <name evidence="3" type="ORF">OC846_000517</name>
</gene>
<dbReference type="GO" id="GO:0070072">
    <property type="term" value="P:vacuolar proton-transporting V-type ATPase complex assembly"/>
    <property type="evidence" value="ECO:0007669"/>
    <property type="project" value="InterPro"/>
</dbReference>
<dbReference type="Proteomes" id="UP001176517">
    <property type="component" value="Unassembled WGS sequence"/>
</dbReference>
<keyword evidence="2" id="KW-1133">Transmembrane helix</keyword>
<evidence type="ECO:0008006" key="5">
    <source>
        <dbReference type="Google" id="ProtNLM"/>
    </source>
</evidence>
<dbReference type="GO" id="GO:0005789">
    <property type="term" value="C:endoplasmic reticulum membrane"/>
    <property type="evidence" value="ECO:0007669"/>
    <property type="project" value="TreeGrafter"/>
</dbReference>
<keyword evidence="4" id="KW-1185">Reference proteome</keyword>
<evidence type="ECO:0000313" key="4">
    <source>
        <dbReference type="Proteomes" id="UP001176517"/>
    </source>
</evidence>
<evidence type="ECO:0000256" key="2">
    <source>
        <dbReference type="SAM" id="Phobius"/>
    </source>
</evidence>
<dbReference type="EMBL" id="JAPDMZ010000006">
    <property type="protein sequence ID" value="KAK0557298.1"/>
    <property type="molecule type" value="Genomic_DNA"/>
</dbReference>